<protein>
    <submittedName>
        <fullName evidence="2">Spherulin-2A</fullName>
    </submittedName>
</protein>
<dbReference type="CDD" id="cd20235">
    <property type="entry name" value="PFM_spherulin-2a-like"/>
    <property type="match status" value="1"/>
</dbReference>
<comment type="caution">
    <text evidence="2">The sequence shown here is derived from an EMBL/GenBank/DDBJ whole genome shotgun (WGS) entry which is preliminary data.</text>
</comment>
<evidence type="ECO:0000256" key="1">
    <source>
        <dbReference type="SAM" id="MobiDB-lite"/>
    </source>
</evidence>
<dbReference type="AlphaFoldDB" id="A0A4C1XBI6"/>
<evidence type="ECO:0000313" key="3">
    <source>
        <dbReference type="Proteomes" id="UP000299102"/>
    </source>
</evidence>
<feature type="region of interest" description="Disordered" evidence="1">
    <location>
        <begin position="150"/>
        <end position="177"/>
    </location>
</feature>
<evidence type="ECO:0000313" key="2">
    <source>
        <dbReference type="EMBL" id="GBP60573.1"/>
    </source>
</evidence>
<dbReference type="OrthoDB" id="7405779at2759"/>
<sequence>MTRTRRSDHDLTVKVIPIVLYHDLVCFFDDSVVKKIVFTPKGHAEATTQEKECFSIVNPYINPGNYYKIILSSVCEPAAYYNCITMSAWLVVLLLSPSMVLGRITVHLKAFAEADRNTIDVAGADVKIISETEREIFHLSDARLKSAVPTSARHPMTSTSTARLRGETSTGNTAGTSTAEATYEAHVFHSITNTVENSWNSSHEFSIGQEIRYKFNVLAALGRRSTKFEHKGRLGINDSYSHSVIVSSRPGETVKLQPGQSVTVKLTAIRGWMRTQIDYDARLAGYAICNYADKYKGHQFWGLWLPTIMKSAGISNSLKSTQVLNVGFYSDAKVIVEDIKTEKIISEKAAKVF</sequence>
<accession>A0A4C1XBI6</accession>
<gene>
    <name evidence="2" type="ORF">EVAR_50937_1</name>
</gene>
<reference evidence="2 3" key="1">
    <citation type="journal article" date="2019" name="Commun. Biol.">
        <title>The bagworm genome reveals a unique fibroin gene that provides high tensile strength.</title>
        <authorList>
            <person name="Kono N."/>
            <person name="Nakamura H."/>
            <person name="Ohtoshi R."/>
            <person name="Tomita M."/>
            <person name="Numata K."/>
            <person name="Arakawa K."/>
        </authorList>
    </citation>
    <scope>NUCLEOTIDE SEQUENCE [LARGE SCALE GENOMIC DNA]</scope>
</reference>
<feature type="compositionally biased region" description="Low complexity" evidence="1">
    <location>
        <begin position="167"/>
        <end position="177"/>
    </location>
</feature>
<organism evidence="2 3">
    <name type="scientific">Eumeta variegata</name>
    <name type="common">Bagworm moth</name>
    <name type="synonym">Eumeta japonica</name>
    <dbReference type="NCBI Taxonomy" id="151549"/>
    <lineage>
        <taxon>Eukaryota</taxon>
        <taxon>Metazoa</taxon>
        <taxon>Ecdysozoa</taxon>
        <taxon>Arthropoda</taxon>
        <taxon>Hexapoda</taxon>
        <taxon>Insecta</taxon>
        <taxon>Pterygota</taxon>
        <taxon>Neoptera</taxon>
        <taxon>Endopterygota</taxon>
        <taxon>Lepidoptera</taxon>
        <taxon>Glossata</taxon>
        <taxon>Ditrysia</taxon>
        <taxon>Tineoidea</taxon>
        <taxon>Psychidae</taxon>
        <taxon>Oiketicinae</taxon>
        <taxon>Eumeta</taxon>
    </lineage>
</organism>
<dbReference type="EMBL" id="BGZK01000791">
    <property type="protein sequence ID" value="GBP60573.1"/>
    <property type="molecule type" value="Genomic_DNA"/>
</dbReference>
<dbReference type="Proteomes" id="UP000299102">
    <property type="component" value="Unassembled WGS sequence"/>
</dbReference>
<keyword evidence="3" id="KW-1185">Reference proteome</keyword>
<proteinExistence type="predicted"/>
<dbReference type="Gene3D" id="2.170.15.10">
    <property type="entry name" value="Proaerolysin, chain A, domain 3"/>
    <property type="match status" value="1"/>
</dbReference>
<name>A0A4C1XBI6_EUMVA</name>